<accession>A0ABV7WR85</accession>
<evidence type="ECO:0008006" key="4">
    <source>
        <dbReference type="Google" id="ProtNLM"/>
    </source>
</evidence>
<sequence length="146" mass="16656">MTLAFTITCVLLIIQAAIYLLLNAWTKYWPTVSIKDLTVSTHTKPSDIRSGSTIYTIGAVYSYVVDGVEVRSNRIGLAKRIRTENLSEFKRVKQRLEASKTVHYCPFHHRFSMLSTDTFNKAFTYFSLIVGAFLLAIVKFMVHILN</sequence>
<gene>
    <name evidence="2" type="ORF">ACFOND_08615</name>
</gene>
<dbReference type="EMBL" id="JBHRYN010000010">
    <property type="protein sequence ID" value="MFC3701697.1"/>
    <property type="molecule type" value="Genomic_DNA"/>
</dbReference>
<protein>
    <recommendedName>
        <fullName evidence="4">DUF3592 domain-containing protein</fullName>
    </recommendedName>
</protein>
<proteinExistence type="predicted"/>
<evidence type="ECO:0000313" key="3">
    <source>
        <dbReference type="Proteomes" id="UP001595710"/>
    </source>
</evidence>
<evidence type="ECO:0000313" key="2">
    <source>
        <dbReference type="EMBL" id="MFC3701697.1"/>
    </source>
</evidence>
<evidence type="ECO:0000256" key="1">
    <source>
        <dbReference type="SAM" id="Phobius"/>
    </source>
</evidence>
<organism evidence="2 3">
    <name type="scientific">Reinekea marina</name>
    <dbReference type="NCBI Taxonomy" id="1310421"/>
    <lineage>
        <taxon>Bacteria</taxon>
        <taxon>Pseudomonadati</taxon>
        <taxon>Pseudomonadota</taxon>
        <taxon>Gammaproteobacteria</taxon>
        <taxon>Oceanospirillales</taxon>
        <taxon>Saccharospirillaceae</taxon>
        <taxon>Reinekea</taxon>
    </lineage>
</organism>
<keyword evidence="1" id="KW-0812">Transmembrane</keyword>
<keyword evidence="1" id="KW-0472">Membrane</keyword>
<dbReference type="Proteomes" id="UP001595710">
    <property type="component" value="Unassembled WGS sequence"/>
</dbReference>
<dbReference type="RefSeq" id="WP_290280607.1">
    <property type="nucleotide sequence ID" value="NZ_JAUFQI010000001.1"/>
</dbReference>
<keyword evidence="3" id="KW-1185">Reference proteome</keyword>
<comment type="caution">
    <text evidence="2">The sequence shown here is derived from an EMBL/GenBank/DDBJ whole genome shotgun (WGS) entry which is preliminary data.</text>
</comment>
<reference evidence="3" key="1">
    <citation type="journal article" date="2019" name="Int. J. Syst. Evol. Microbiol.">
        <title>The Global Catalogue of Microorganisms (GCM) 10K type strain sequencing project: providing services to taxonomists for standard genome sequencing and annotation.</title>
        <authorList>
            <consortium name="The Broad Institute Genomics Platform"/>
            <consortium name="The Broad Institute Genome Sequencing Center for Infectious Disease"/>
            <person name="Wu L."/>
            <person name="Ma J."/>
        </authorList>
    </citation>
    <scope>NUCLEOTIDE SEQUENCE [LARGE SCALE GENOMIC DNA]</scope>
    <source>
        <strain evidence="3">CECT 8288</strain>
    </source>
</reference>
<keyword evidence="1" id="KW-1133">Transmembrane helix</keyword>
<name>A0ABV7WR85_9GAMM</name>
<feature type="transmembrane region" description="Helical" evidence="1">
    <location>
        <begin position="122"/>
        <end position="142"/>
    </location>
</feature>